<dbReference type="Pfam" id="PF03107">
    <property type="entry name" value="C1_2"/>
    <property type="match status" value="5"/>
</dbReference>
<feature type="domain" description="DC1" evidence="2">
    <location>
        <begin position="368"/>
        <end position="414"/>
    </location>
</feature>
<proteinExistence type="predicted"/>
<dbReference type="InterPro" id="IPR013083">
    <property type="entry name" value="Znf_RING/FYVE/PHD"/>
</dbReference>
<dbReference type="InterPro" id="IPR046349">
    <property type="entry name" value="C1-like_sf"/>
</dbReference>
<dbReference type="PANTHER" id="PTHR32410:SF216">
    <property type="entry name" value="PHORBOL-ESTER_DAG-TYPE DOMAIN-CONTAINING PROTEIN"/>
    <property type="match status" value="1"/>
</dbReference>
<feature type="domain" description="DC1" evidence="2">
    <location>
        <begin position="174"/>
        <end position="224"/>
    </location>
</feature>
<dbReference type="Gene3D" id="3.30.40.10">
    <property type="entry name" value="Zinc/RING finger domain, C3HC4 (zinc finger)"/>
    <property type="match status" value="1"/>
</dbReference>
<dbReference type="InterPro" id="IPR053192">
    <property type="entry name" value="Vacuole_Formation_Reg"/>
</dbReference>
<keyword evidence="4" id="KW-1185">Reference proteome</keyword>
<feature type="domain" description="DC1" evidence="2">
    <location>
        <begin position="298"/>
        <end position="354"/>
    </location>
</feature>
<accession>A0AAF0WIT7</accession>
<sequence>MKHISHPGHLLELKEDNVIRENAMCYVCNKTVIGTPTYTCTSKSVSCQSFYLHKSCAELPPKINHNKHRQHPLAYLPCEGNFCDVCYCYPKFAYSCLNSDCDFDVCLSCAFEERMYQHEGHAEHTLTLVQRVALFTCDACGEEDKDLSYICNVCQFWIHRRCASSPLHISVLAYHHHPLTLIYAIPDMHRYFSRYCTICDEKIHVNMWMYYCHRCTYFVHMKCAASSETESINEINSGGIEAKLADLVRFPRRSEESVFELILTQCEKFRVEVQGKGKNSITVSTIPSDPHTIEEHWSHKIHPLELLRFTISEDDDIDDSQTLICDGCIQPITVFHPYYYACNQCNFFLHSFCAIKLPMELPAGASLCHPQHLLLLRKRDIFYELVECGVCAYFTNGFYYECETCDFKVEIRCAFAPLRINHTSHRHYSLIKRPFSGSRCNLCRFNISEGIEYACETCDKFHIHWQCALYPSQMKHKYDPHSVTLEYPPFFYEGVFHCEVCENQVNNQLMLYHCRACDHSFHFNCLRSRNSIKFGGTVELKIDNKLHTLAFVVKRSTGKTDPDHYCRSCGTGYEYYWFFECDGCGYLLCHQCAFEKLNK</sequence>
<dbReference type="AlphaFoldDB" id="A0AAF0WIT7"/>
<dbReference type="SUPFAM" id="SSF57889">
    <property type="entry name" value="Cysteine-rich domain"/>
    <property type="match status" value="5"/>
</dbReference>
<evidence type="ECO:0000256" key="1">
    <source>
        <dbReference type="ARBA" id="ARBA00022737"/>
    </source>
</evidence>
<reference evidence="3" key="1">
    <citation type="journal article" date="2016" name="Nat. Genet.">
        <title>A high-quality carrot genome assembly provides new insights into carotenoid accumulation and asterid genome evolution.</title>
        <authorList>
            <person name="Iorizzo M."/>
            <person name="Ellison S."/>
            <person name="Senalik D."/>
            <person name="Zeng P."/>
            <person name="Satapoomin P."/>
            <person name="Huang J."/>
            <person name="Bowman M."/>
            <person name="Iovene M."/>
            <person name="Sanseverino W."/>
            <person name="Cavagnaro P."/>
            <person name="Yildiz M."/>
            <person name="Macko-Podgorni A."/>
            <person name="Moranska E."/>
            <person name="Grzebelus E."/>
            <person name="Grzebelus D."/>
            <person name="Ashrafi H."/>
            <person name="Zheng Z."/>
            <person name="Cheng S."/>
            <person name="Spooner D."/>
            <person name="Van Deynze A."/>
            <person name="Simon P."/>
        </authorList>
    </citation>
    <scope>NUCLEOTIDE SEQUENCE</scope>
    <source>
        <tissue evidence="3">Leaf</tissue>
    </source>
</reference>
<gene>
    <name evidence="3" type="ORF">DCAR_0209384</name>
</gene>
<feature type="domain" description="DC1" evidence="2">
    <location>
        <begin position="5"/>
        <end position="57"/>
    </location>
</feature>
<organism evidence="3 4">
    <name type="scientific">Daucus carota subsp. sativus</name>
    <name type="common">Carrot</name>
    <dbReference type="NCBI Taxonomy" id="79200"/>
    <lineage>
        <taxon>Eukaryota</taxon>
        <taxon>Viridiplantae</taxon>
        <taxon>Streptophyta</taxon>
        <taxon>Embryophyta</taxon>
        <taxon>Tracheophyta</taxon>
        <taxon>Spermatophyta</taxon>
        <taxon>Magnoliopsida</taxon>
        <taxon>eudicotyledons</taxon>
        <taxon>Gunneridae</taxon>
        <taxon>Pentapetalae</taxon>
        <taxon>asterids</taxon>
        <taxon>campanulids</taxon>
        <taxon>Apiales</taxon>
        <taxon>Apiaceae</taxon>
        <taxon>Apioideae</taxon>
        <taxon>Scandiceae</taxon>
        <taxon>Daucinae</taxon>
        <taxon>Daucus</taxon>
        <taxon>Daucus sect. Daucus</taxon>
    </lineage>
</organism>
<feature type="domain" description="DC1" evidence="2">
    <location>
        <begin position="121"/>
        <end position="163"/>
    </location>
</feature>
<dbReference type="EMBL" id="CP093344">
    <property type="protein sequence ID" value="WOG90141.1"/>
    <property type="molecule type" value="Genomic_DNA"/>
</dbReference>
<evidence type="ECO:0000313" key="3">
    <source>
        <dbReference type="EMBL" id="WOG90141.1"/>
    </source>
</evidence>
<protein>
    <recommendedName>
        <fullName evidence="2">DC1 domain-containing protein</fullName>
    </recommendedName>
</protein>
<keyword evidence="1" id="KW-0677">Repeat</keyword>
<evidence type="ECO:0000313" key="4">
    <source>
        <dbReference type="Proteomes" id="UP000077755"/>
    </source>
</evidence>
<name>A0AAF0WIT7_DAUCS</name>
<dbReference type="InterPro" id="IPR004146">
    <property type="entry name" value="DC1"/>
</dbReference>
<evidence type="ECO:0000259" key="2">
    <source>
        <dbReference type="Pfam" id="PF03107"/>
    </source>
</evidence>
<dbReference type="PANTHER" id="PTHR32410">
    <property type="entry name" value="CYSTEINE/HISTIDINE-RICH C1 DOMAIN FAMILY PROTEIN"/>
    <property type="match status" value="1"/>
</dbReference>
<reference evidence="3" key="2">
    <citation type="submission" date="2022-03" db="EMBL/GenBank/DDBJ databases">
        <title>Draft title - Genomic analysis of global carrot germplasm unveils the trajectory of domestication and the origin of high carotenoid orange carrot.</title>
        <authorList>
            <person name="Iorizzo M."/>
            <person name="Ellison S."/>
            <person name="Senalik D."/>
            <person name="Macko-Podgorni A."/>
            <person name="Grzebelus D."/>
            <person name="Bostan H."/>
            <person name="Rolling W."/>
            <person name="Curaba J."/>
            <person name="Simon P."/>
        </authorList>
    </citation>
    <scope>NUCLEOTIDE SEQUENCE</scope>
    <source>
        <tissue evidence="3">Leaf</tissue>
    </source>
</reference>
<dbReference type="Proteomes" id="UP000077755">
    <property type="component" value="Chromosome 2"/>
</dbReference>